<keyword evidence="1" id="KW-0479">Metal-binding</keyword>
<dbReference type="Gene3D" id="3.30.40.10">
    <property type="entry name" value="Zinc/RING finger domain, C3HC4 (zinc finger)"/>
    <property type="match status" value="1"/>
</dbReference>
<comment type="caution">
    <text evidence="7">The sequence shown here is derived from an EMBL/GenBank/DDBJ whole genome shotgun (WGS) entry which is preliminary data.</text>
</comment>
<dbReference type="PANTHER" id="PTHR45798">
    <property type="entry name" value="RING-H2 FINGER PROTEIN ATL61-RELATED-RELATED"/>
    <property type="match status" value="1"/>
</dbReference>
<evidence type="ECO:0000259" key="6">
    <source>
        <dbReference type="PROSITE" id="PS50089"/>
    </source>
</evidence>
<keyword evidence="8" id="KW-1185">Reference proteome</keyword>
<feature type="transmembrane region" description="Helical" evidence="5">
    <location>
        <begin position="32"/>
        <end position="53"/>
    </location>
</feature>
<dbReference type="PANTHER" id="PTHR45798:SF101">
    <property type="entry name" value="RING-H2 FINGER PROTEIN ATL8-RELATED"/>
    <property type="match status" value="1"/>
</dbReference>
<dbReference type="EMBL" id="PDCK01000040">
    <property type="protein sequence ID" value="PRQ47180.1"/>
    <property type="molecule type" value="Genomic_DNA"/>
</dbReference>
<feature type="domain" description="RING-type" evidence="6">
    <location>
        <begin position="111"/>
        <end position="153"/>
    </location>
</feature>
<keyword evidence="5" id="KW-0812">Transmembrane</keyword>
<keyword evidence="5" id="KW-1133">Transmembrane helix</keyword>
<dbReference type="CDD" id="cd16461">
    <property type="entry name" value="RING-H2_EL5-like"/>
    <property type="match status" value="1"/>
</dbReference>
<organism evidence="7 8">
    <name type="scientific">Rosa chinensis</name>
    <name type="common">China rose</name>
    <dbReference type="NCBI Taxonomy" id="74649"/>
    <lineage>
        <taxon>Eukaryota</taxon>
        <taxon>Viridiplantae</taxon>
        <taxon>Streptophyta</taxon>
        <taxon>Embryophyta</taxon>
        <taxon>Tracheophyta</taxon>
        <taxon>Spermatophyta</taxon>
        <taxon>Magnoliopsida</taxon>
        <taxon>eudicotyledons</taxon>
        <taxon>Gunneridae</taxon>
        <taxon>Pentapetalae</taxon>
        <taxon>rosids</taxon>
        <taxon>fabids</taxon>
        <taxon>Rosales</taxon>
        <taxon>Rosaceae</taxon>
        <taxon>Rosoideae</taxon>
        <taxon>Rosoideae incertae sedis</taxon>
        <taxon>Rosa</taxon>
    </lineage>
</organism>
<dbReference type="InterPro" id="IPR013083">
    <property type="entry name" value="Znf_RING/FYVE/PHD"/>
</dbReference>
<name>A0A2P6RL63_ROSCH</name>
<dbReference type="AlphaFoldDB" id="A0A2P6RL63"/>
<accession>A0A2P6RL63</accession>
<evidence type="ECO:0000313" key="8">
    <source>
        <dbReference type="Proteomes" id="UP000238479"/>
    </source>
</evidence>
<dbReference type="SUPFAM" id="SSF57850">
    <property type="entry name" value="RING/U-box"/>
    <property type="match status" value="1"/>
</dbReference>
<dbReference type="OrthoDB" id="8062037at2759"/>
<dbReference type="InterPro" id="IPR001841">
    <property type="entry name" value="Znf_RING"/>
</dbReference>
<dbReference type="PROSITE" id="PS50089">
    <property type="entry name" value="ZF_RING_2"/>
    <property type="match status" value="1"/>
</dbReference>
<evidence type="ECO:0000313" key="7">
    <source>
        <dbReference type="EMBL" id="PRQ47180.1"/>
    </source>
</evidence>
<gene>
    <name evidence="7" type="ORF">RchiOBHm_Chr2g0096911</name>
</gene>
<reference evidence="7 8" key="1">
    <citation type="journal article" date="2018" name="Nat. Genet.">
        <title>The Rosa genome provides new insights in the design of modern roses.</title>
        <authorList>
            <person name="Bendahmane M."/>
        </authorList>
    </citation>
    <scope>NUCLEOTIDE SEQUENCE [LARGE SCALE GENOMIC DNA]</scope>
    <source>
        <strain evidence="8">cv. Old Blush</strain>
    </source>
</reference>
<dbReference type="GO" id="GO:0008270">
    <property type="term" value="F:zinc ion binding"/>
    <property type="evidence" value="ECO:0007669"/>
    <property type="project" value="UniProtKB-KW"/>
</dbReference>
<dbReference type="Pfam" id="PF13639">
    <property type="entry name" value="zf-RING_2"/>
    <property type="match status" value="1"/>
</dbReference>
<sequence length="224" mass="23262">MPRSQRFLTTATSTTKYAAAPPPEAVTLESDFVVILAALLCAVICVVGLLAVARCAWLRRAPGGGRAGEPGSAQASSANKGLKKKVLQQLPKFIYGDGGPSAPPPKMGSECAICLGEFAEGDEIRVLPHCGHVFHVGCIDTWLGSHSSCPSCRQILVVARCHKCGNFPAISDAELKIRQDHIYHSAPPPLALAAAAAHSASAAATTTSCSSSSNSNSKSNIFLP</sequence>
<evidence type="ECO:0000256" key="2">
    <source>
        <dbReference type="ARBA" id="ARBA00022771"/>
    </source>
</evidence>
<dbReference type="Gramene" id="PRQ47180">
    <property type="protein sequence ID" value="PRQ47180"/>
    <property type="gene ID" value="RchiOBHm_Chr2g0096911"/>
</dbReference>
<dbReference type="Proteomes" id="UP000238479">
    <property type="component" value="Chromosome 2"/>
</dbReference>
<evidence type="ECO:0000256" key="1">
    <source>
        <dbReference type="ARBA" id="ARBA00022723"/>
    </source>
</evidence>
<evidence type="ECO:0000256" key="4">
    <source>
        <dbReference type="PROSITE-ProRule" id="PRU00175"/>
    </source>
</evidence>
<keyword evidence="3" id="KW-0862">Zinc</keyword>
<dbReference type="InterPro" id="IPR052788">
    <property type="entry name" value="RING-type_E3_ligase_ATL"/>
</dbReference>
<dbReference type="OMA" id="ASESDEC"/>
<keyword evidence="5" id="KW-0472">Membrane</keyword>
<protein>
    <submittedName>
        <fullName evidence="7">Putative transcription factor C2H2 family</fullName>
    </submittedName>
</protein>
<evidence type="ECO:0000256" key="5">
    <source>
        <dbReference type="SAM" id="Phobius"/>
    </source>
</evidence>
<keyword evidence="2 4" id="KW-0863">Zinc-finger</keyword>
<proteinExistence type="predicted"/>
<dbReference type="SMART" id="SM00184">
    <property type="entry name" value="RING"/>
    <property type="match status" value="1"/>
</dbReference>
<evidence type="ECO:0000256" key="3">
    <source>
        <dbReference type="ARBA" id="ARBA00022833"/>
    </source>
</evidence>